<dbReference type="SUPFAM" id="SSF56112">
    <property type="entry name" value="Protein kinase-like (PK-like)"/>
    <property type="match status" value="1"/>
</dbReference>
<dbReference type="InterPro" id="IPR000719">
    <property type="entry name" value="Prot_kinase_dom"/>
</dbReference>
<accession>A0A078AT36</accession>
<dbReference type="Gene3D" id="2.20.110.10">
    <property type="entry name" value="Histone H3 K4-specific methyltransferase SET7/9 N-terminal domain"/>
    <property type="match status" value="1"/>
</dbReference>
<dbReference type="GO" id="GO:0005737">
    <property type="term" value="C:cytoplasm"/>
    <property type="evidence" value="ECO:0007669"/>
    <property type="project" value="TreeGrafter"/>
</dbReference>
<gene>
    <name evidence="3" type="primary">Contig532.g584</name>
    <name evidence="3" type="ORF">STYLEM_14243</name>
</gene>
<proteinExistence type="predicted"/>
<dbReference type="InterPro" id="IPR003409">
    <property type="entry name" value="MORN"/>
</dbReference>
<evidence type="ECO:0000313" key="3">
    <source>
        <dbReference type="EMBL" id="CDW85171.1"/>
    </source>
</evidence>
<dbReference type="AlphaFoldDB" id="A0A078AT36"/>
<dbReference type="InParanoid" id="A0A078AT36"/>
<dbReference type="InterPro" id="IPR008266">
    <property type="entry name" value="Tyr_kinase_AS"/>
</dbReference>
<dbReference type="Pfam" id="PF00069">
    <property type="entry name" value="Pkinase"/>
    <property type="match status" value="1"/>
</dbReference>
<dbReference type="Pfam" id="PF02493">
    <property type="entry name" value="MORN"/>
    <property type="match status" value="4"/>
</dbReference>
<keyword evidence="3" id="KW-0808">Transferase</keyword>
<dbReference type="GO" id="GO:0044773">
    <property type="term" value="P:mitotic DNA damage checkpoint signaling"/>
    <property type="evidence" value="ECO:0007669"/>
    <property type="project" value="TreeGrafter"/>
</dbReference>
<dbReference type="SMART" id="SM00698">
    <property type="entry name" value="MORN"/>
    <property type="match status" value="4"/>
</dbReference>
<dbReference type="PANTHER" id="PTHR44167:SF24">
    <property type="entry name" value="SERINE_THREONINE-PROTEIN KINASE CHK2"/>
    <property type="match status" value="1"/>
</dbReference>
<dbReference type="PROSITE" id="PS00109">
    <property type="entry name" value="PROTEIN_KINASE_TYR"/>
    <property type="match status" value="1"/>
</dbReference>
<dbReference type="SUPFAM" id="SSF82185">
    <property type="entry name" value="Histone H3 K4-specific methyltransferase SET7/9 N-terminal domain"/>
    <property type="match status" value="1"/>
</dbReference>
<dbReference type="PANTHER" id="PTHR44167">
    <property type="entry name" value="OVARIAN-SPECIFIC SERINE/THREONINE-PROTEIN KINASE LOK-RELATED"/>
    <property type="match status" value="1"/>
</dbReference>
<evidence type="ECO:0000256" key="1">
    <source>
        <dbReference type="ARBA" id="ARBA00022737"/>
    </source>
</evidence>
<dbReference type="EMBL" id="CCKQ01013504">
    <property type="protein sequence ID" value="CDW85171.1"/>
    <property type="molecule type" value="Genomic_DNA"/>
</dbReference>
<sequence length="446" mass="51840">MQKYVALQVQPLWEKYQFEDNIDSGAFGSVKKVKNTEDGKFYAMKVQDIKKLMTRVPKNYGIEMVRILREINTFRLCHPNITQFKESYFTFEDQFAIVTELAESNLKTYIENTELSNAQIAGIMIQILKGTIHLHNQNIMHRDLSPDNILVFENGQKFKICDFGMAQLLSSSNTYVGKPYFKAPEIDLGTDFRYNSQVDIWSLGVILYYLCTKEYQYQSNSIAEIKKQDQEKIITLQDEQKIFEQLLNKMLQLDPALRIDAIQVLYELCIIGNEPLEKHLEIEEEKEYNHNPTSNVDVKSAFAQTIQSTNAIWKNNLKDGYGRQIYDIGSYYIGEFKNGKRNGYGKFYYKDGSIYEGQWVNDIKEGLGFYKWIKGDQYCGQWVNGQRKGVGVSTLKNGDIYLGQFINNLHHGIRLYIAKDDGQIEIRKYENNNLIETLLKIENAQK</sequence>
<name>A0A078AT36_STYLE</name>
<dbReference type="PROSITE" id="PS50011">
    <property type="entry name" value="PROTEIN_KINASE_DOM"/>
    <property type="match status" value="1"/>
</dbReference>
<keyword evidence="3" id="KW-0418">Kinase</keyword>
<keyword evidence="4" id="KW-1185">Reference proteome</keyword>
<dbReference type="GO" id="GO:0005634">
    <property type="term" value="C:nucleus"/>
    <property type="evidence" value="ECO:0007669"/>
    <property type="project" value="TreeGrafter"/>
</dbReference>
<feature type="domain" description="Protein kinase" evidence="2">
    <location>
        <begin position="16"/>
        <end position="282"/>
    </location>
</feature>
<keyword evidence="1" id="KW-0677">Repeat</keyword>
<evidence type="ECO:0000313" key="4">
    <source>
        <dbReference type="Proteomes" id="UP000039865"/>
    </source>
</evidence>
<evidence type="ECO:0000259" key="2">
    <source>
        <dbReference type="PROSITE" id="PS50011"/>
    </source>
</evidence>
<dbReference type="InterPro" id="IPR011009">
    <property type="entry name" value="Kinase-like_dom_sf"/>
</dbReference>
<dbReference type="GO" id="GO:0005524">
    <property type="term" value="F:ATP binding"/>
    <property type="evidence" value="ECO:0007669"/>
    <property type="project" value="InterPro"/>
</dbReference>
<reference evidence="3 4" key="1">
    <citation type="submission" date="2014-06" db="EMBL/GenBank/DDBJ databases">
        <authorList>
            <person name="Swart Estienne"/>
        </authorList>
    </citation>
    <scope>NUCLEOTIDE SEQUENCE [LARGE SCALE GENOMIC DNA]</scope>
    <source>
        <strain evidence="3 4">130c</strain>
    </source>
</reference>
<dbReference type="GO" id="GO:0004674">
    <property type="term" value="F:protein serine/threonine kinase activity"/>
    <property type="evidence" value="ECO:0007669"/>
    <property type="project" value="TreeGrafter"/>
</dbReference>
<protein>
    <submittedName>
        <fullName evidence="3">Protein kinase domain containing protein</fullName>
    </submittedName>
</protein>
<dbReference type="OrthoDB" id="184064at2759"/>
<organism evidence="3 4">
    <name type="scientific">Stylonychia lemnae</name>
    <name type="common">Ciliate</name>
    <dbReference type="NCBI Taxonomy" id="5949"/>
    <lineage>
        <taxon>Eukaryota</taxon>
        <taxon>Sar</taxon>
        <taxon>Alveolata</taxon>
        <taxon>Ciliophora</taxon>
        <taxon>Intramacronucleata</taxon>
        <taxon>Spirotrichea</taxon>
        <taxon>Stichotrichia</taxon>
        <taxon>Sporadotrichida</taxon>
        <taxon>Oxytrichidae</taxon>
        <taxon>Stylonychinae</taxon>
        <taxon>Stylonychia</taxon>
    </lineage>
</organism>
<dbReference type="OMA" id="RNDIFYE"/>
<dbReference type="Proteomes" id="UP000039865">
    <property type="component" value="Unassembled WGS sequence"/>
</dbReference>
<dbReference type="Gene3D" id="1.10.510.10">
    <property type="entry name" value="Transferase(Phosphotransferase) domain 1"/>
    <property type="match status" value="1"/>
</dbReference>